<name>A0AAN6KBZ8_9PEZI</name>
<keyword evidence="2" id="KW-1185">Reference proteome</keyword>
<dbReference type="EMBL" id="JAUJLE010000151">
    <property type="protein sequence ID" value="KAK0974794.1"/>
    <property type="molecule type" value="Genomic_DNA"/>
</dbReference>
<organism evidence="1 2">
    <name type="scientific">Friedmanniomyces endolithicus</name>
    <dbReference type="NCBI Taxonomy" id="329885"/>
    <lineage>
        <taxon>Eukaryota</taxon>
        <taxon>Fungi</taxon>
        <taxon>Dikarya</taxon>
        <taxon>Ascomycota</taxon>
        <taxon>Pezizomycotina</taxon>
        <taxon>Dothideomycetes</taxon>
        <taxon>Dothideomycetidae</taxon>
        <taxon>Mycosphaerellales</taxon>
        <taxon>Teratosphaeriaceae</taxon>
        <taxon>Friedmanniomyces</taxon>
    </lineage>
</organism>
<reference evidence="1" key="1">
    <citation type="submission" date="2023-06" db="EMBL/GenBank/DDBJ databases">
        <title>Black Yeasts Isolated from many extreme environments.</title>
        <authorList>
            <person name="Coleine C."/>
            <person name="Stajich J.E."/>
            <person name="Selbmann L."/>
        </authorList>
    </citation>
    <scope>NUCLEOTIDE SEQUENCE</scope>
    <source>
        <strain evidence="1">CCFEE 5200</strain>
    </source>
</reference>
<accession>A0AAN6KBZ8</accession>
<protein>
    <submittedName>
        <fullName evidence="1">Uncharacterized protein</fullName>
    </submittedName>
</protein>
<sequence>MPALAVAPSPSPAEGLAPILMPEEPMLTPTPSAAANDAETSTVADPVKLRTVLEEAPLSSKPPLAPKLGLGVTVATIQPFKMLPPLLQVFVPDATALEALKVAEVQIGMKFAFRHSVCVTRAAVFADRLISPAFEGT</sequence>
<evidence type="ECO:0000313" key="1">
    <source>
        <dbReference type="EMBL" id="KAK0974794.1"/>
    </source>
</evidence>
<dbReference type="Proteomes" id="UP001175353">
    <property type="component" value="Unassembled WGS sequence"/>
</dbReference>
<dbReference type="AlphaFoldDB" id="A0AAN6KBZ8"/>
<evidence type="ECO:0000313" key="2">
    <source>
        <dbReference type="Proteomes" id="UP001175353"/>
    </source>
</evidence>
<comment type="caution">
    <text evidence="1">The sequence shown here is derived from an EMBL/GenBank/DDBJ whole genome shotgun (WGS) entry which is preliminary data.</text>
</comment>
<proteinExistence type="predicted"/>
<gene>
    <name evidence="1" type="ORF">LTR91_014254</name>
</gene>